<dbReference type="Gene3D" id="3.40.50.2000">
    <property type="entry name" value="Glycogen Phosphorylase B"/>
    <property type="match status" value="1"/>
</dbReference>
<gene>
    <name evidence="4" type="ORF">SAMN05216210_0792</name>
</gene>
<dbReference type="AlphaFoldDB" id="A0A1H2EJT2"/>
<name>A0A1H2EJT2_9GAMM</name>
<evidence type="ECO:0000313" key="4">
    <source>
        <dbReference type="EMBL" id="SDT95367.1"/>
    </source>
</evidence>
<dbReference type="PANTHER" id="PTHR21015">
    <property type="entry name" value="UDP-N-ACETYLGLUCOSAMINE--N-ACETYLMURAMYL-(PENTAPEPTIDE) PYROPHOSPHORYL-UNDECAPRENOL N-ACETYLGLUCOSAMINE TRANSFERASE 1"/>
    <property type="match status" value="1"/>
</dbReference>
<dbReference type="STRING" id="1434072.SAMN05216210_0792"/>
<organism evidence="4 5">
    <name type="scientific">Halopseudomonas salegens</name>
    <dbReference type="NCBI Taxonomy" id="1434072"/>
    <lineage>
        <taxon>Bacteria</taxon>
        <taxon>Pseudomonadati</taxon>
        <taxon>Pseudomonadota</taxon>
        <taxon>Gammaproteobacteria</taxon>
        <taxon>Pseudomonadales</taxon>
        <taxon>Pseudomonadaceae</taxon>
        <taxon>Halopseudomonas</taxon>
    </lineage>
</organism>
<dbReference type="EMBL" id="LT629787">
    <property type="protein sequence ID" value="SDT95367.1"/>
    <property type="molecule type" value="Genomic_DNA"/>
</dbReference>
<accession>A0A1H2EJT2</accession>
<dbReference type="InterPro" id="IPR020023">
    <property type="entry name" value="PseG"/>
</dbReference>
<keyword evidence="5" id="KW-1185">Reference proteome</keyword>
<keyword evidence="4" id="KW-0378">Hydrolase</keyword>
<dbReference type="NCBIfam" id="TIGR03590">
    <property type="entry name" value="PseG"/>
    <property type="match status" value="1"/>
</dbReference>
<feature type="domain" description="Glycosyl transferase family 28 C-terminal" evidence="3">
    <location>
        <begin position="209"/>
        <end position="344"/>
    </location>
</feature>
<feature type="binding site" evidence="2">
    <location>
        <position position="173"/>
    </location>
    <ligand>
        <name>substrate</name>
    </ligand>
</feature>
<dbReference type="Proteomes" id="UP000243924">
    <property type="component" value="Chromosome I"/>
</dbReference>
<evidence type="ECO:0000256" key="1">
    <source>
        <dbReference type="PIRSR" id="PIRSR620023-1"/>
    </source>
</evidence>
<reference evidence="5" key="1">
    <citation type="submission" date="2016-10" db="EMBL/GenBank/DDBJ databases">
        <authorList>
            <person name="Varghese N."/>
            <person name="Submissions S."/>
        </authorList>
    </citation>
    <scope>NUCLEOTIDE SEQUENCE [LARGE SCALE GENOMIC DNA]</scope>
    <source>
        <strain evidence="5">CECT 8338</strain>
    </source>
</reference>
<dbReference type="GO" id="GO:0016787">
    <property type="term" value="F:hydrolase activity"/>
    <property type="evidence" value="ECO:0007669"/>
    <property type="project" value="UniProtKB-KW"/>
</dbReference>
<proteinExistence type="predicted"/>
<dbReference type="RefSeq" id="WP_092384351.1">
    <property type="nucleotide sequence ID" value="NZ_LT629787.1"/>
</dbReference>
<dbReference type="GO" id="GO:0016758">
    <property type="term" value="F:hexosyltransferase activity"/>
    <property type="evidence" value="ECO:0007669"/>
    <property type="project" value="InterPro"/>
</dbReference>
<feature type="active site" description="Proton acceptor" evidence="1">
    <location>
        <position position="17"/>
    </location>
</feature>
<dbReference type="Pfam" id="PF04101">
    <property type="entry name" value="Glyco_tran_28_C"/>
    <property type="match status" value="1"/>
</dbReference>
<dbReference type="OrthoDB" id="9788924at2"/>
<dbReference type="Gene3D" id="3.40.50.11190">
    <property type="match status" value="1"/>
</dbReference>
<feature type="binding site" evidence="2">
    <location>
        <position position="280"/>
    </location>
    <ligand>
        <name>substrate</name>
    </ligand>
</feature>
<dbReference type="InterPro" id="IPR007235">
    <property type="entry name" value="Glyco_trans_28_C"/>
</dbReference>
<dbReference type="PANTHER" id="PTHR21015:SF22">
    <property type="entry name" value="GLYCOSYLTRANSFERASE"/>
    <property type="match status" value="1"/>
</dbReference>
<sequence>MRVVFRADASIQIGSGHIMRCLTLADALAARGIDCHFICREHPGHLLDAIRHKGFAVHVLPRAETGDEASSKPLAHADWLGSSQDQDAAECRRMLAELRPDWLVVDHYALDARWEGQLKPCSGKLMVIDDLADREHQCDLLLDQTLGRRADDYRALVPADSRILCGSNFALLRPEFAAWRQAGLERRKQARLRRLLVNLGGVDKDNVTARVLAALSLCELPADLRITVVMGATAPHLEQVRRVAQSMPWSTEVLVGVSNMAELMVASDLAIGAAGATSWERCCLGLPGILIVLADNQKQVALGLQQAGAVALVATDSSFSQALEDALRRLQESPELLAAMASSAADIVDGQGIARVIQQLEL</sequence>
<evidence type="ECO:0000256" key="2">
    <source>
        <dbReference type="PIRSR" id="PIRSR620023-2"/>
    </source>
</evidence>
<evidence type="ECO:0000313" key="5">
    <source>
        <dbReference type="Proteomes" id="UP000243924"/>
    </source>
</evidence>
<dbReference type="SUPFAM" id="SSF53756">
    <property type="entry name" value="UDP-Glycosyltransferase/glycogen phosphorylase"/>
    <property type="match status" value="1"/>
</dbReference>
<protein>
    <submittedName>
        <fullName evidence="4">UDP-2,4-diacetamido-2,4,6-trideoxy-beta-L-altropyranose hydrolase</fullName>
    </submittedName>
</protein>
<evidence type="ECO:0000259" key="3">
    <source>
        <dbReference type="Pfam" id="PF04101"/>
    </source>
</evidence>